<name>A0ABX3P1B7_9BACT</name>
<keyword evidence="2" id="KW-1185">Reference proteome</keyword>
<organism evidence="1 2">
    <name type="scientific">Niastella koreensis</name>
    <dbReference type="NCBI Taxonomy" id="354356"/>
    <lineage>
        <taxon>Bacteria</taxon>
        <taxon>Pseudomonadati</taxon>
        <taxon>Bacteroidota</taxon>
        <taxon>Chitinophagia</taxon>
        <taxon>Chitinophagales</taxon>
        <taxon>Chitinophagaceae</taxon>
        <taxon>Niastella</taxon>
    </lineage>
</organism>
<evidence type="ECO:0008006" key="3">
    <source>
        <dbReference type="Google" id="ProtNLM"/>
    </source>
</evidence>
<dbReference type="EMBL" id="LWBO01000011">
    <property type="protein sequence ID" value="OQP49162.1"/>
    <property type="molecule type" value="Genomic_DNA"/>
</dbReference>
<evidence type="ECO:0000313" key="2">
    <source>
        <dbReference type="Proteomes" id="UP000192277"/>
    </source>
</evidence>
<gene>
    <name evidence="1" type="ORF">A4D02_29655</name>
</gene>
<dbReference type="InterPro" id="IPR008969">
    <property type="entry name" value="CarboxyPept-like_regulatory"/>
</dbReference>
<dbReference type="NCBIfam" id="TIGR04183">
    <property type="entry name" value="Por_Secre_tail"/>
    <property type="match status" value="1"/>
</dbReference>
<accession>A0ABX3P1B7</accession>
<evidence type="ECO:0000313" key="1">
    <source>
        <dbReference type="EMBL" id="OQP49162.1"/>
    </source>
</evidence>
<dbReference type="Pfam" id="PF13715">
    <property type="entry name" value="CarbopepD_reg_2"/>
    <property type="match status" value="1"/>
</dbReference>
<dbReference type="InterPro" id="IPR026444">
    <property type="entry name" value="Secre_tail"/>
</dbReference>
<dbReference type="Gene3D" id="2.60.40.1120">
    <property type="entry name" value="Carboxypeptidase-like, regulatory domain"/>
    <property type="match status" value="1"/>
</dbReference>
<protein>
    <recommendedName>
        <fullName evidence="3">Secretion system C-terminal sorting domain-containing protein</fullName>
    </recommendedName>
</protein>
<reference evidence="1 2" key="1">
    <citation type="submission" date="2016-04" db="EMBL/GenBank/DDBJ databases">
        <authorList>
            <person name="Chen L."/>
            <person name="Zhuang W."/>
            <person name="Wang G."/>
        </authorList>
    </citation>
    <scope>NUCLEOTIDE SEQUENCE [LARGE SCALE GENOMIC DNA]</scope>
    <source>
        <strain evidence="2">GR20</strain>
    </source>
</reference>
<comment type="caution">
    <text evidence="1">The sequence shown here is derived from an EMBL/GenBank/DDBJ whole genome shotgun (WGS) entry which is preliminary data.</text>
</comment>
<proteinExistence type="predicted"/>
<sequence length="385" mass="43312">MIRWLNRAGGNFFESPVCNFLSGYIYLINTCYMPKSLLLNIPEPCHENWQNMTPQEQGRFCGSCQKVVVDFSVMTDKEVLEYFSKASQQVCGRFANDQLNKELTAPPTRKRITWVYVWNVLLASVLVTKSYAQGKPQVKKPPVIKTTFKGNLTMGEWVVNPVDAVIPVKMKGVVLDAQTNQPVSGASISIKSTLNGTSADTAGKFQLRVEKKNTLEVEVSAIGYEKQTLLLFKTANWENIQVSLKPAFDNLAKVTVSGYGLICRKSYTTGLVTIIKEAVIRDTINSDYIDKWKSTVLKNEVTIYPNPVMRGNAIQVKLSLPQEGEYRLELLSTTGQVMLIQPLFMQTKAQQIDLYTQTKWSAGIYYVRISSPKSKKVFEGKVMLQ</sequence>
<dbReference type="Proteomes" id="UP000192277">
    <property type="component" value="Unassembled WGS sequence"/>
</dbReference>
<dbReference type="SUPFAM" id="SSF49464">
    <property type="entry name" value="Carboxypeptidase regulatory domain-like"/>
    <property type="match status" value="1"/>
</dbReference>